<accession>A0A0J1IIL6</accession>
<feature type="transmembrane region" description="Helical" evidence="19">
    <location>
        <begin position="170"/>
        <end position="190"/>
    </location>
</feature>
<dbReference type="EC" id="2.7.8.26" evidence="5 19"/>
<dbReference type="GO" id="GO:0008818">
    <property type="term" value="F:cobalamin 5'-phosphate synthase activity"/>
    <property type="evidence" value="ECO:0007669"/>
    <property type="project" value="UniProtKB-UniRule"/>
</dbReference>
<reference evidence="20 21" key="1">
    <citation type="submission" date="2015-06" db="EMBL/GenBank/DDBJ databases">
        <title>Draft genome of the moderately acidophilic sulfate reducer Candidatus Desulfosporosinus acididurans strain M1.</title>
        <authorList>
            <person name="Poehlein A."/>
            <person name="Petzsch P."/>
            <person name="Johnson B.D."/>
            <person name="Schloemann M."/>
            <person name="Daniel R."/>
            <person name="Muehling M."/>
        </authorList>
    </citation>
    <scope>NUCLEOTIDE SEQUENCE [LARGE SCALE GENOMIC DNA]</scope>
    <source>
        <strain evidence="20 21">M1</strain>
    </source>
</reference>
<comment type="similarity">
    <text evidence="4 19">Belongs to the CobS family.</text>
</comment>
<protein>
    <recommendedName>
        <fullName evidence="6 19">Adenosylcobinamide-GDP ribazoletransferase</fullName>
        <ecNumber evidence="5 19">2.7.8.26</ecNumber>
    </recommendedName>
    <alternativeName>
        <fullName evidence="16 19">Cobalamin synthase</fullName>
    </alternativeName>
    <alternativeName>
        <fullName evidence="15 19">Cobalamin-5'-phosphate synthase</fullName>
    </alternativeName>
</protein>
<dbReference type="GO" id="GO:0005886">
    <property type="term" value="C:plasma membrane"/>
    <property type="evidence" value="ECO:0007669"/>
    <property type="project" value="UniProtKB-SubCell"/>
</dbReference>
<feature type="transmembrane region" description="Helical" evidence="19">
    <location>
        <begin position="33"/>
        <end position="50"/>
    </location>
</feature>
<feature type="transmembrane region" description="Helical" evidence="19">
    <location>
        <begin position="57"/>
        <end position="79"/>
    </location>
</feature>
<keyword evidence="12 19" id="KW-1133">Transmembrane helix</keyword>
<evidence type="ECO:0000256" key="14">
    <source>
        <dbReference type="ARBA" id="ARBA00025228"/>
    </source>
</evidence>
<comment type="caution">
    <text evidence="20">The sequence shown here is derived from an EMBL/GenBank/DDBJ whole genome shotgun (WGS) entry which is preliminary data.</text>
</comment>
<comment type="pathway">
    <text evidence="3 19">Cofactor biosynthesis; adenosylcobalamin biosynthesis; adenosylcobalamin from cob(II)yrinate a,c-diamide: step 7/7.</text>
</comment>
<dbReference type="Pfam" id="PF02654">
    <property type="entry name" value="CobS"/>
    <property type="match status" value="1"/>
</dbReference>
<evidence type="ECO:0000256" key="13">
    <source>
        <dbReference type="ARBA" id="ARBA00023136"/>
    </source>
</evidence>
<evidence type="ECO:0000256" key="16">
    <source>
        <dbReference type="ARBA" id="ARBA00032853"/>
    </source>
</evidence>
<proteinExistence type="inferred from homology"/>
<feature type="transmembrane region" description="Helical" evidence="19">
    <location>
        <begin position="136"/>
        <end position="158"/>
    </location>
</feature>
<organism evidence="20 21">
    <name type="scientific">Desulfosporosinus acididurans</name>
    <dbReference type="NCBI Taxonomy" id="476652"/>
    <lineage>
        <taxon>Bacteria</taxon>
        <taxon>Bacillati</taxon>
        <taxon>Bacillota</taxon>
        <taxon>Clostridia</taxon>
        <taxon>Eubacteriales</taxon>
        <taxon>Desulfitobacteriaceae</taxon>
        <taxon>Desulfosporosinus</taxon>
    </lineage>
</organism>
<evidence type="ECO:0000313" key="20">
    <source>
        <dbReference type="EMBL" id="KLU64576.1"/>
    </source>
</evidence>
<dbReference type="EMBL" id="LDZY01000013">
    <property type="protein sequence ID" value="KLU64576.1"/>
    <property type="molecule type" value="Genomic_DNA"/>
</dbReference>
<keyword evidence="7 19" id="KW-1003">Cell membrane</keyword>
<evidence type="ECO:0000256" key="2">
    <source>
        <dbReference type="ARBA" id="ARBA00004651"/>
    </source>
</evidence>
<sequence>MRGFFIALTFLTRLPLPSPKVEVTSEEFTGSYRYYPLVGLLIGFILWLLAKGLFPFFPPLVLGALLLAAELMLTGGLHLDGFMDSMDGLLSARSPERILEIMKDSRVGAHASMALFGLLLLKFSLLASLTPSKFPLLLIMPMLSRWVFQIGVIAFPYARSQGLGKGFHEAAQWITLLISGALVCGISYLLSGLAGIISFFVCVVAVILWAHKITSLIGGLTGDLYGAIIELSEVLCLFTAFPFLH</sequence>
<evidence type="ECO:0000256" key="1">
    <source>
        <dbReference type="ARBA" id="ARBA00001946"/>
    </source>
</evidence>
<keyword evidence="11 19" id="KW-0460">Magnesium</keyword>
<dbReference type="HAMAP" id="MF_00719">
    <property type="entry name" value="CobS"/>
    <property type="match status" value="1"/>
</dbReference>
<keyword evidence="8 19" id="KW-0169">Cobalamin biosynthesis</keyword>
<evidence type="ECO:0000256" key="19">
    <source>
        <dbReference type="HAMAP-Rule" id="MF_00719"/>
    </source>
</evidence>
<evidence type="ECO:0000256" key="11">
    <source>
        <dbReference type="ARBA" id="ARBA00022842"/>
    </source>
</evidence>
<comment type="function">
    <text evidence="14 19">Joins adenosylcobinamide-GDP and alpha-ribazole to generate adenosylcobalamin (Ado-cobalamin). Also synthesizes adenosylcobalamin 5'-phosphate from adenosylcobinamide-GDP and alpha-ribazole 5'-phosphate.</text>
</comment>
<comment type="catalytic activity">
    <reaction evidence="17 19">
        <text>alpha-ribazole + adenosylcob(III)inamide-GDP = adenosylcob(III)alamin + GMP + H(+)</text>
        <dbReference type="Rhea" id="RHEA:16049"/>
        <dbReference type="ChEBI" id="CHEBI:10329"/>
        <dbReference type="ChEBI" id="CHEBI:15378"/>
        <dbReference type="ChEBI" id="CHEBI:18408"/>
        <dbReference type="ChEBI" id="CHEBI:58115"/>
        <dbReference type="ChEBI" id="CHEBI:60487"/>
        <dbReference type="EC" id="2.7.8.26"/>
    </reaction>
</comment>
<keyword evidence="21" id="KW-1185">Reference proteome</keyword>
<comment type="catalytic activity">
    <reaction evidence="18 19">
        <text>alpha-ribazole 5'-phosphate + adenosylcob(III)inamide-GDP = adenosylcob(III)alamin 5'-phosphate + GMP + H(+)</text>
        <dbReference type="Rhea" id="RHEA:23560"/>
        <dbReference type="ChEBI" id="CHEBI:15378"/>
        <dbReference type="ChEBI" id="CHEBI:57918"/>
        <dbReference type="ChEBI" id="CHEBI:58115"/>
        <dbReference type="ChEBI" id="CHEBI:60487"/>
        <dbReference type="ChEBI" id="CHEBI:60493"/>
        <dbReference type="EC" id="2.7.8.26"/>
    </reaction>
</comment>
<dbReference type="STRING" id="476652.DEAC_c35220"/>
<evidence type="ECO:0000256" key="15">
    <source>
        <dbReference type="ARBA" id="ARBA00032605"/>
    </source>
</evidence>
<dbReference type="NCBIfam" id="TIGR00317">
    <property type="entry name" value="cobS"/>
    <property type="match status" value="1"/>
</dbReference>
<evidence type="ECO:0000256" key="10">
    <source>
        <dbReference type="ARBA" id="ARBA00022692"/>
    </source>
</evidence>
<comment type="subcellular location">
    <subcellularLocation>
        <location evidence="2 19">Cell membrane</location>
        <topology evidence="2 19">Multi-pass membrane protein</topology>
    </subcellularLocation>
</comment>
<evidence type="ECO:0000256" key="5">
    <source>
        <dbReference type="ARBA" id="ARBA00013200"/>
    </source>
</evidence>
<evidence type="ECO:0000256" key="18">
    <source>
        <dbReference type="ARBA" id="ARBA00049504"/>
    </source>
</evidence>
<evidence type="ECO:0000256" key="8">
    <source>
        <dbReference type="ARBA" id="ARBA00022573"/>
    </source>
</evidence>
<dbReference type="PANTHER" id="PTHR34148:SF1">
    <property type="entry name" value="ADENOSYLCOBINAMIDE-GDP RIBAZOLETRANSFERASE"/>
    <property type="match status" value="1"/>
</dbReference>
<dbReference type="RefSeq" id="WP_047811313.1">
    <property type="nucleotide sequence ID" value="NZ_LDZY01000013.1"/>
</dbReference>
<dbReference type="UniPathway" id="UPA00148">
    <property type="reaction ID" value="UER00238"/>
</dbReference>
<dbReference type="Proteomes" id="UP000036356">
    <property type="component" value="Unassembled WGS sequence"/>
</dbReference>
<dbReference type="InterPro" id="IPR003805">
    <property type="entry name" value="CobS"/>
</dbReference>
<keyword evidence="13 19" id="KW-0472">Membrane</keyword>
<evidence type="ECO:0000256" key="4">
    <source>
        <dbReference type="ARBA" id="ARBA00010561"/>
    </source>
</evidence>
<evidence type="ECO:0000256" key="17">
    <source>
        <dbReference type="ARBA" id="ARBA00048623"/>
    </source>
</evidence>
<dbReference type="GO" id="GO:0051073">
    <property type="term" value="F:adenosylcobinamide-GDP ribazoletransferase activity"/>
    <property type="evidence" value="ECO:0007669"/>
    <property type="project" value="UniProtKB-UniRule"/>
</dbReference>
<gene>
    <name evidence="19 20" type="primary">cobS</name>
    <name evidence="20" type="ORF">DEAC_c35220</name>
</gene>
<evidence type="ECO:0000313" key="21">
    <source>
        <dbReference type="Proteomes" id="UP000036356"/>
    </source>
</evidence>
<dbReference type="AlphaFoldDB" id="A0A0J1IIL6"/>
<keyword evidence="9 19" id="KW-0808">Transferase</keyword>
<dbReference type="GO" id="GO:0009236">
    <property type="term" value="P:cobalamin biosynthetic process"/>
    <property type="evidence" value="ECO:0007669"/>
    <property type="project" value="UniProtKB-UniRule"/>
</dbReference>
<evidence type="ECO:0000256" key="12">
    <source>
        <dbReference type="ARBA" id="ARBA00022989"/>
    </source>
</evidence>
<evidence type="ECO:0000256" key="6">
    <source>
        <dbReference type="ARBA" id="ARBA00015850"/>
    </source>
</evidence>
<name>A0A0J1IIL6_9FIRM</name>
<comment type="cofactor">
    <cofactor evidence="1 19">
        <name>Mg(2+)</name>
        <dbReference type="ChEBI" id="CHEBI:18420"/>
    </cofactor>
</comment>
<evidence type="ECO:0000256" key="9">
    <source>
        <dbReference type="ARBA" id="ARBA00022679"/>
    </source>
</evidence>
<keyword evidence="10 19" id="KW-0812">Transmembrane</keyword>
<dbReference type="PATRIC" id="fig|476652.3.peg.3715"/>
<dbReference type="PANTHER" id="PTHR34148">
    <property type="entry name" value="ADENOSYLCOBINAMIDE-GDP RIBAZOLETRANSFERASE"/>
    <property type="match status" value="1"/>
</dbReference>
<evidence type="ECO:0000256" key="3">
    <source>
        <dbReference type="ARBA" id="ARBA00004663"/>
    </source>
</evidence>
<feature type="transmembrane region" description="Helical" evidence="19">
    <location>
        <begin position="107"/>
        <end position="129"/>
    </location>
</feature>
<evidence type="ECO:0000256" key="7">
    <source>
        <dbReference type="ARBA" id="ARBA00022475"/>
    </source>
</evidence>